<reference evidence="2" key="1">
    <citation type="submission" date="2020-08" db="EMBL/GenBank/DDBJ databases">
        <title>Ramlibacter sp. GTP1 16S ribosomal RNA gene genome sequencing and assembly.</title>
        <authorList>
            <person name="Kang M."/>
        </authorList>
    </citation>
    <scope>NUCLEOTIDE SEQUENCE</scope>
    <source>
        <strain evidence="2">GTP1</strain>
    </source>
</reference>
<protein>
    <submittedName>
        <fullName evidence="2">DUF3150 domain-containing protein</fullName>
    </submittedName>
</protein>
<evidence type="ECO:0000313" key="2">
    <source>
        <dbReference type="EMBL" id="MBC5767608.1"/>
    </source>
</evidence>
<comment type="caution">
    <text evidence="2">The sequence shown here is derived from an EMBL/GenBank/DDBJ whole genome shotgun (WGS) entry which is preliminary data.</text>
</comment>
<dbReference type="AlphaFoldDB" id="A0A923MDS6"/>
<dbReference type="Pfam" id="PF11348">
    <property type="entry name" value="DUF3150"/>
    <property type="match status" value="1"/>
</dbReference>
<feature type="region of interest" description="Disordered" evidence="1">
    <location>
        <begin position="310"/>
        <end position="348"/>
    </location>
</feature>
<name>A0A923MDS6_9BURK</name>
<organism evidence="2 3">
    <name type="scientific">Ramlibacter albus</name>
    <dbReference type="NCBI Taxonomy" id="2079448"/>
    <lineage>
        <taxon>Bacteria</taxon>
        <taxon>Pseudomonadati</taxon>
        <taxon>Pseudomonadota</taxon>
        <taxon>Betaproteobacteria</taxon>
        <taxon>Burkholderiales</taxon>
        <taxon>Comamonadaceae</taxon>
        <taxon>Ramlibacter</taxon>
    </lineage>
</organism>
<gene>
    <name evidence="2" type="ORF">H8R02_24295</name>
</gene>
<evidence type="ECO:0000313" key="3">
    <source>
        <dbReference type="Proteomes" id="UP000596827"/>
    </source>
</evidence>
<feature type="compositionally biased region" description="Pro residues" evidence="1">
    <location>
        <begin position="317"/>
        <end position="332"/>
    </location>
</feature>
<dbReference type="RefSeq" id="WP_187084091.1">
    <property type="nucleotide sequence ID" value="NZ_JACORU010000011.1"/>
</dbReference>
<evidence type="ECO:0000256" key="1">
    <source>
        <dbReference type="SAM" id="MobiDB-lite"/>
    </source>
</evidence>
<proteinExistence type="predicted"/>
<keyword evidence="3" id="KW-1185">Reference proteome</keyword>
<dbReference type="Proteomes" id="UP000596827">
    <property type="component" value="Unassembled WGS sequence"/>
</dbReference>
<dbReference type="InterPro" id="IPR021496">
    <property type="entry name" value="DUF3150"/>
</dbReference>
<dbReference type="EMBL" id="JACORU010000011">
    <property type="protein sequence ID" value="MBC5767608.1"/>
    <property type="molecule type" value="Genomic_DNA"/>
</dbReference>
<sequence>MDTSQIKRRDAHGLICVTLDVHLWSGRKRLRKEALLAKNPEFKDLPPESLATLGSIKIADPDDLAPFTRLKREAEKLLNTSGLPFLGTTGIPEGKLDRVYAGLVEVKAKFDERRHQLHRNFENRVQEWRNKDDNGRWAHLINDIPTPEYVAGRLAFGFHLCRVSAPSGEDANPANVLYGKQVTGLKGELFADAGREARILMERYLTGRDSNGAVRPREKITQKTLGPLRRVADKLRSFSFLDSSVGPMAAVVEHLLALLPKDGPIEGVHLVHIWALARTLANERAAEEAAAIALQMESPSLAFESMLSKAGDTVNPPAEPLLAPRPPAPAPTSQPQGGGGQAVVDDDAPALVGLF</sequence>
<accession>A0A923MDS6</accession>